<dbReference type="SUPFAM" id="SSF53850">
    <property type="entry name" value="Periplasmic binding protein-like II"/>
    <property type="match status" value="1"/>
</dbReference>
<comment type="caution">
    <text evidence="6">The sequence shown here is derived from an EMBL/GenBank/DDBJ whole genome shotgun (WGS) entry which is preliminary data.</text>
</comment>
<evidence type="ECO:0000256" key="4">
    <source>
        <dbReference type="ARBA" id="ARBA00023163"/>
    </source>
</evidence>
<dbReference type="GO" id="GO:0043565">
    <property type="term" value="F:sequence-specific DNA binding"/>
    <property type="evidence" value="ECO:0007669"/>
    <property type="project" value="TreeGrafter"/>
</dbReference>
<dbReference type="CDD" id="cd08422">
    <property type="entry name" value="PBP2_CrgA_like"/>
    <property type="match status" value="1"/>
</dbReference>
<evidence type="ECO:0000256" key="1">
    <source>
        <dbReference type="ARBA" id="ARBA00009437"/>
    </source>
</evidence>
<organism evidence="6 7">
    <name type="scientific">Mumia flava</name>
    <dbReference type="NCBI Taxonomy" id="1348852"/>
    <lineage>
        <taxon>Bacteria</taxon>
        <taxon>Bacillati</taxon>
        <taxon>Actinomycetota</taxon>
        <taxon>Actinomycetes</taxon>
        <taxon>Propionibacteriales</taxon>
        <taxon>Nocardioidaceae</taxon>
        <taxon>Mumia</taxon>
    </lineage>
</organism>
<dbReference type="SUPFAM" id="SSF46785">
    <property type="entry name" value="Winged helix' DNA-binding domain"/>
    <property type="match status" value="1"/>
</dbReference>
<sequence length="306" mass="34231">MDRLLVMRSFVTVADVGSFSGAAKALGTSGSLISRHVADLEKQIGVRLVNRTARSVSLTEHGVRYSDFARRILSEIDTEDETIAQMRDKPEGHLSIICPKWIGTLDLGDAIAAFAVAHPKIHVRFELGGMSDRTYDFLDSGFDVAFHTRDLRDSRVRLQKVASLPFVMVASARYLKRYGRLSHPNELADHDCLVHSNDPVWRIGHGHESTLHKIRNVAYQSNSYIALQKAAVHGRGIALLPQRSVYDELRAGTLEVLLPELAVPDRSLYAIYSPEQQTPRKVKVFLDFLSTWFAKNPMPKLETVTA</sequence>
<dbReference type="Pfam" id="PF00126">
    <property type="entry name" value="HTH_1"/>
    <property type="match status" value="1"/>
</dbReference>
<comment type="similarity">
    <text evidence="1">Belongs to the LysR transcriptional regulatory family.</text>
</comment>
<keyword evidence="2" id="KW-0805">Transcription regulation</keyword>
<dbReference type="GO" id="GO:0003700">
    <property type="term" value="F:DNA-binding transcription factor activity"/>
    <property type="evidence" value="ECO:0007669"/>
    <property type="project" value="InterPro"/>
</dbReference>
<dbReference type="InterPro" id="IPR058163">
    <property type="entry name" value="LysR-type_TF_proteobact-type"/>
</dbReference>
<keyword evidence="7" id="KW-1185">Reference proteome</keyword>
<dbReference type="Gene3D" id="3.40.190.290">
    <property type="match status" value="1"/>
</dbReference>
<dbReference type="InterPro" id="IPR036390">
    <property type="entry name" value="WH_DNA-bd_sf"/>
</dbReference>
<dbReference type="Gene3D" id="1.10.10.10">
    <property type="entry name" value="Winged helix-like DNA-binding domain superfamily/Winged helix DNA-binding domain"/>
    <property type="match status" value="1"/>
</dbReference>
<dbReference type="EMBL" id="PGEZ01000003">
    <property type="protein sequence ID" value="PJJ48246.1"/>
    <property type="molecule type" value="Genomic_DNA"/>
</dbReference>
<dbReference type="Proteomes" id="UP000230842">
    <property type="component" value="Unassembled WGS sequence"/>
</dbReference>
<dbReference type="PANTHER" id="PTHR30537">
    <property type="entry name" value="HTH-TYPE TRANSCRIPTIONAL REGULATOR"/>
    <property type="match status" value="1"/>
</dbReference>
<evidence type="ECO:0000313" key="6">
    <source>
        <dbReference type="EMBL" id="PJJ48246.1"/>
    </source>
</evidence>
<dbReference type="RefSeq" id="WP_039355850.1">
    <property type="nucleotide sequence ID" value="NZ_PGEZ01000003.1"/>
</dbReference>
<gene>
    <name evidence="6" type="ORF">CLV56_3950</name>
</gene>
<keyword evidence="4" id="KW-0804">Transcription</keyword>
<dbReference type="InterPro" id="IPR005119">
    <property type="entry name" value="LysR_subst-bd"/>
</dbReference>
<name>A0A0B2BEB6_9ACTN</name>
<evidence type="ECO:0000256" key="3">
    <source>
        <dbReference type="ARBA" id="ARBA00023125"/>
    </source>
</evidence>
<dbReference type="GO" id="GO:0006351">
    <property type="term" value="P:DNA-templated transcription"/>
    <property type="evidence" value="ECO:0007669"/>
    <property type="project" value="TreeGrafter"/>
</dbReference>
<dbReference type="InterPro" id="IPR036388">
    <property type="entry name" value="WH-like_DNA-bd_sf"/>
</dbReference>
<dbReference type="InterPro" id="IPR000847">
    <property type="entry name" value="LysR_HTH_N"/>
</dbReference>
<feature type="domain" description="HTH lysR-type" evidence="5">
    <location>
        <begin position="1"/>
        <end position="59"/>
    </location>
</feature>
<evidence type="ECO:0000256" key="2">
    <source>
        <dbReference type="ARBA" id="ARBA00023015"/>
    </source>
</evidence>
<reference evidence="6 7" key="1">
    <citation type="submission" date="2017-11" db="EMBL/GenBank/DDBJ databases">
        <title>Genomic Encyclopedia of Archaeal and Bacterial Type Strains, Phase II (KMG-II): From Individual Species to Whole Genera.</title>
        <authorList>
            <person name="Goeker M."/>
        </authorList>
    </citation>
    <scope>NUCLEOTIDE SEQUENCE [LARGE SCALE GENOMIC DNA]</scope>
    <source>
        <strain evidence="6 7">DSM 27763</strain>
    </source>
</reference>
<dbReference type="FunFam" id="1.10.10.10:FF:000001">
    <property type="entry name" value="LysR family transcriptional regulator"/>
    <property type="match status" value="1"/>
</dbReference>
<evidence type="ECO:0000259" key="5">
    <source>
        <dbReference type="PROSITE" id="PS50931"/>
    </source>
</evidence>
<dbReference type="PROSITE" id="PS50931">
    <property type="entry name" value="HTH_LYSR"/>
    <property type="match status" value="1"/>
</dbReference>
<dbReference type="Pfam" id="PF03466">
    <property type="entry name" value="LysR_substrate"/>
    <property type="match status" value="1"/>
</dbReference>
<proteinExistence type="inferred from homology"/>
<protein>
    <submittedName>
        <fullName evidence="6">DNA-binding transcriptional LysR family regulator</fullName>
    </submittedName>
</protein>
<dbReference type="PANTHER" id="PTHR30537:SF5">
    <property type="entry name" value="HTH-TYPE TRANSCRIPTIONAL ACTIVATOR TTDR-RELATED"/>
    <property type="match status" value="1"/>
</dbReference>
<dbReference type="OrthoDB" id="3181812at2"/>
<accession>A0A0B2BEB6</accession>
<evidence type="ECO:0000313" key="7">
    <source>
        <dbReference type="Proteomes" id="UP000230842"/>
    </source>
</evidence>
<keyword evidence="3 6" id="KW-0238">DNA-binding</keyword>
<dbReference type="AlphaFoldDB" id="A0A0B2BEB6"/>